<keyword evidence="13" id="KW-0812">Transmembrane</keyword>
<feature type="active site" evidence="11">
    <location>
        <position position="38"/>
    </location>
</feature>
<reference evidence="14 15" key="1">
    <citation type="journal article" date="2014" name="Genome Announc.">
        <title>Draft Genome Sequence of Xylella fastidiosa Pear Leaf Scorch Strain in Taiwan.</title>
        <authorList>
            <person name="Su C.C."/>
            <person name="Deng W.L."/>
            <person name="Jan F.J."/>
            <person name="Chang C.J."/>
            <person name="Huang H."/>
            <person name="Chen J."/>
        </authorList>
    </citation>
    <scope>NUCLEOTIDE SEQUENCE [LARGE SCALE GENOMIC DNA]</scope>
    <source>
        <strain evidence="14 15">PLS229</strain>
    </source>
</reference>
<dbReference type="eggNOG" id="COG0107">
    <property type="taxonomic scope" value="Bacteria"/>
</dbReference>
<evidence type="ECO:0000256" key="6">
    <source>
        <dbReference type="ARBA" id="ARBA00022605"/>
    </source>
</evidence>
<dbReference type="EMBL" id="JDSQ01000009">
    <property type="protein sequence ID" value="EWS78233.1"/>
    <property type="molecule type" value="Genomic_DNA"/>
</dbReference>
<dbReference type="CDD" id="cd04731">
    <property type="entry name" value="HisF"/>
    <property type="match status" value="1"/>
</dbReference>
<keyword evidence="6 11" id="KW-0028">Amino-acid biosynthesis</keyword>
<evidence type="ECO:0000256" key="3">
    <source>
        <dbReference type="ARBA" id="ARBA00009667"/>
    </source>
</evidence>
<comment type="similarity">
    <text evidence="3 11 12">Belongs to the HisA/HisF family.</text>
</comment>
<evidence type="ECO:0000256" key="2">
    <source>
        <dbReference type="ARBA" id="ARBA00005091"/>
    </source>
</evidence>
<dbReference type="InterPro" id="IPR011060">
    <property type="entry name" value="RibuloseP-bd_barrel"/>
</dbReference>
<comment type="function">
    <text evidence="9 11">IGPS catalyzes the conversion of PRFAR and glutamine to IGP, AICAR and glutamate. The HisF subunit catalyzes the cyclization activity that produces IGP and AICAR from PRFAR using the ammonia provided by the HisH subunit.</text>
</comment>
<dbReference type="GO" id="GO:0005737">
    <property type="term" value="C:cytoplasm"/>
    <property type="evidence" value="ECO:0007669"/>
    <property type="project" value="UniProtKB-SubCell"/>
</dbReference>
<evidence type="ECO:0000256" key="8">
    <source>
        <dbReference type="ARBA" id="ARBA00023239"/>
    </source>
</evidence>
<dbReference type="PANTHER" id="PTHR21235">
    <property type="entry name" value="IMIDAZOLE GLYCEROL PHOSPHATE SYNTHASE SUBUNIT HISF/H IGP SYNTHASE SUBUNIT HISF/H"/>
    <property type="match status" value="1"/>
</dbReference>
<accession>Z9JJR5</accession>
<proteinExistence type="inferred from homology"/>
<keyword evidence="5 11" id="KW-0963">Cytoplasm</keyword>
<feature type="transmembrane region" description="Helical" evidence="13">
    <location>
        <begin position="15"/>
        <end position="34"/>
    </location>
</feature>
<comment type="pathway">
    <text evidence="2 11">Amino-acid biosynthesis; L-histidine biosynthesis; L-histidine from 5-phospho-alpha-D-ribose 1-diphosphate: step 5/9.</text>
</comment>
<evidence type="ECO:0000256" key="7">
    <source>
        <dbReference type="ARBA" id="ARBA00023102"/>
    </source>
</evidence>
<dbReference type="Proteomes" id="UP000020406">
    <property type="component" value="Unassembled WGS sequence"/>
</dbReference>
<sequence length="285" mass="31378">MSAWPSLAVWWRHTIPGLFLLVWAGAVMLSRRIIPCLDVRDGRVVKGVRFRDHVDMGDIVELALRYRDHGADELVFYDIGASPEGRSVDYRWVERVARLIDIPFCVAGGIREVETARAVLQAGADKISINSPALRRPALISALAEAFGVQCVVVGVDSIREADGQWRVRCNTGDPDKTQALPLRTLDWIVEAQRLGAGEIVLNCMDSDGVRRGYDIAQLRQARALCQVPLVASGGAGERQHFADVFAQADVDGALAASVFHSGAISIPDVKQFLRERQIEVRDVQ</sequence>
<keyword evidence="13" id="KW-0472">Membrane</keyword>
<dbReference type="GO" id="GO:0000107">
    <property type="term" value="F:imidazoleglycerol-phosphate synthase activity"/>
    <property type="evidence" value="ECO:0007669"/>
    <property type="project" value="UniProtKB-UniRule"/>
</dbReference>
<keyword evidence="7 11" id="KW-0368">Histidine biosynthesis</keyword>
<dbReference type="SUPFAM" id="SSF51366">
    <property type="entry name" value="Ribulose-phoshate binding barrel"/>
    <property type="match status" value="1"/>
</dbReference>
<evidence type="ECO:0000256" key="13">
    <source>
        <dbReference type="SAM" id="Phobius"/>
    </source>
</evidence>
<dbReference type="Pfam" id="PF00977">
    <property type="entry name" value="His_biosynth"/>
    <property type="match status" value="1"/>
</dbReference>
<evidence type="ECO:0000256" key="9">
    <source>
        <dbReference type="ARBA" id="ARBA00025475"/>
    </source>
</evidence>
<dbReference type="InterPro" id="IPR050064">
    <property type="entry name" value="IGPS_HisA/HisF"/>
</dbReference>
<dbReference type="InterPro" id="IPR006062">
    <property type="entry name" value="His_biosynth"/>
</dbReference>
<comment type="subunit">
    <text evidence="4 11">Heterodimer of HisH and HisF.</text>
</comment>
<comment type="subcellular location">
    <subcellularLocation>
        <location evidence="1 11">Cytoplasm</location>
    </subcellularLocation>
</comment>
<evidence type="ECO:0000256" key="1">
    <source>
        <dbReference type="ARBA" id="ARBA00004496"/>
    </source>
</evidence>
<feature type="active site" evidence="11">
    <location>
        <position position="157"/>
    </location>
</feature>
<evidence type="ECO:0000256" key="5">
    <source>
        <dbReference type="ARBA" id="ARBA00022490"/>
    </source>
</evidence>
<dbReference type="NCBIfam" id="TIGR00735">
    <property type="entry name" value="hisF"/>
    <property type="match status" value="1"/>
</dbReference>
<name>Z9JJR5_9GAMM</name>
<dbReference type="InterPro" id="IPR004651">
    <property type="entry name" value="HisF"/>
</dbReference>
<protein>
    <recommendedName>
        <fullName evidence="11">Imidazole glycerol phosphate synthase subunit HisF</fullName>
        <ecNumber evidence="11">4.3.2.10</ecNumber>
    </recommendedName>
    <alternativeName>
        <fullName evidence="11">IGP synthase cyclase subunit</fullName>
    </alternativeName>
    <alternativeName>
        <fullName evidence="11">IGP synthase subunit HisF</fullName>
    </alternativeName>
    <alternativeName>
        <fullName evidence="11">ImGP synthase subunit HisF</fullName>
        <shortName evidence="11">IGPS subunit HisF</shortName>
    </alternativeName>
</protein>
<evidence type="ECO:0000256" key="10">
    <source>
        <dbReference type="ARBA" id="ARBA00047838"/>
    </source>
</evidence>
<dbReference type="GO" id="GO:0000105">
    <property type="term" value="P:L-histidine biosynthetic process"/>
    <property type="evidence" value="ECO:0007669"/>
    <property type="project" value="UniProtKB-UniRule"/>
</dbReference>
<dbReference type="PANTHER" id="PTHR21235:SF2">
    <property type="entry name" value="IMIDAZOLE GLYCEROL PHOSPHATE SYNTHASE HISHF"/>
    <property type="match status" value="1"/>
</dbReference>
<keyword evidence="8 11" id="KW-0456">Lyase</keyword>
<dbReference type="STRING" id="1444770.AF72_06935"/>
<dbReference type="FunFam" id="3.20.20.70:FF:000006">
    <property type="entry name" value="Imidazole glycerol phosphate synthase subunit HisF"/>
    <property type="match status" value="1"/>
</dbReference>
<dbReference type="HAMAP" id="MF_01013">
    <property type="entry name" value="HisF"/>
    <property type="match status" value="1"/>
</dbReference>
<keyword evidence="13" id="KW-1133">Transmembrane helix</keyword>
<dbReference type="Gene3D" id="3.20.20.70">
    <property type="entry name" value="Aldolase class I"/>
    <property type="match status" value="1"/>
</dbReference>
<evidence type="ECO:0000313" key="15">
    <source>
        <dbReference type="Proteomes" id="UP000020406"/>
    </source>
</evidence>
<dbReference type="UniPathway" id="UPA00031">
    <property type="reaction ID" value="UER00010"/>
</dbReference>
<comment type="catalytic activity">
    <reaction evidence="10 11">
        <text>5-[(5-phospho-1-deoxy-D-ribulos-1-ylimino)methylamino]-1-(5-phospho-beta-D-ribosyl)imidazole-4-carboxamide + L-glutamine = D-erythro-1-(imidazol-4-yl)glycerol 3-phosphate + 5-amino-1-(5-phospho-beta-D-ribosyl)imidazole-4-carboxamide + L-glutamate + H(+)</text>
        <dbReference type="Rhea" id="RHEA:24793"/>
        <dbReference type="ChEBI" id="CHEBI:15378"/>
        <dbReference type="ChEBI" id="CHEBI:29985"/>
        <dbReference type="ChEBI" id="CHEBI:58278"/>
        <dbReference type="ChEBI" id="CHEBI:58359"/>
        <dbReference type="ChEBI" id="CHEBI:58475"/>
        <dbReference type="ChEBI" id="CHEBI:58525"/>
        <dbReference type="EC" id="4.3.2.10"/>
    </reaction>
</comment>
<evidence type="ECO:0000256" key="12">
    <source>
        <dbReference type="RuleBase" id="RU003657"/>
    </source>
</evidence>
<dbReference type="AlphaFoldDB" id="Z9JJR5"/>
<evidence type="ECO:0000256" key="11">
    <source>
        <dbReference type="HAMAP-Rule" id="MF_01013"/>
    </source>
</evidence>
<organism evidence="14 15">
    <name type="scientific">Xylella taiwanensis</name>
    <dbReference type="NCBI Taxonomy" id="1444770"/>
    <lineage>
        <taxon>Bacteria</taxon>
        <taxon>Pseudomonadati</taxon>
        <taxon>Pseudomonadota</taxon>
        <taxon>Gammaproteobacteria</taxon>
        <taxon>Lysobacterales</taxon>
        <taxon>Lysobacteraceae</taxon>
        <taxon>Xylella</taxon>
    </lineage>
</organism>
<dbReference type="PATRIC" id="fig|1444770.3.peg.1650"/>
<evidence type="ECO:0000256" key="4">
    <source>
        <dbReference type="ARBA" id="ARBA00011152"/>
    </source>
</evidence>
<gene>
    <name evidence="11" type="primary">hisF</name>
    <name evidence="14" type="ORF">AF72_06935</name>
</gene>
<dbReference type="InterPro" id="IPR013785">
    <property type="entry name" value="Aldolase_TIM"/>
</dbReference>
<comment type="caution">
    <text evidence="14">The sequence shown here is derived from an EMBL/GenBank/DDBJ whole genome shotgun (WGS) entry which is preliminary data.</text>
</comment>
<evidence type="ECO:0000313" key="14">
    <source>
        <dbReference type="EMBL" id="EWS78233.1"/>
    </source>
</evidence>
<dbReference type="EC" id="4.3.2.10" evidence="11"/>
<dbReference type="GO" id="GO:0016829">
    <property type="term" value="F:lyase activity"/>
    <property type="evidence" value="ECO:0007669"/>
    <property type="project" value="UniProtKB-KW"/>
</dbReference>